<dbReference type="OrthoDB" id="9781472at2"/>
<dbReference type="Gene3D" id="3.30.1540.10">
    <property type="entry name" value="formyl-coa transferase, domain 3"/>
    <property type="match status" value="1"/>
</dbReference>
<reference evidence="1 2" key="1">
    <citation type="submission" date="2006-10" db="EMBL/GenBank/DDBJ databases">
        <title>Complete sequence of Syntrophobacter fumaroxidans MPOB.</title>
        <authorList>
            <consortium name="US DOE Joint Genome Institute"/>
            <person name="Copeland A."/>
            <person name="Lucas S."/>
            <person name="Lapidus A."/>
            <person name="Barry K."/>
            <person name="Detter J.C."/>
            <person name="Glavina del Rio T."/>
            <person name="Hammon N."/>
            <person name="Israni S."/>
            <person name="Pitluck S."/>
            <person name="Goltsman E.G."/>
            <person name="Martinez M."/>
            <person name="Schmutz J."/>
            <person name="Larimer F."/>
            <person name="Land M."/>
            <person name="Hauser L."/>
            <person name="Kyrpides N."/>
            <person name="Kim E."/>
            <person name="Boone D.R."/>
            <person name="Brockman F."/>
            <person name="Culley D."/>
            <person name="Ferry J."/>
            <person name="Gunsalus R."/>
            <person name="McInerney M.J."/>
            <person name="Morrison M."/>
            <person name="Plugge C."/>
            <person name="Rohlin L."/>
            <person name="Scholten J."/>
            <person name="Sieber J."/>
            <person name="Stams A.J.M."/>
            <person name="Worm P."/>
            <person name="Henstra A.M."/>
            <person name="Richardson P."/>
        </authorList>
    </citation>
    <scope>NUCLEOTIDE SEQUENCE [LARGE SCALE GENOMIC DNA]</scope>
    <source>
        <strain evidence="2">DSM 10017 / MPOB</strain>
    </source>
</reference>
<dbReference type="InterPro" id="IPR044855">
    <property type="entry name" value="CoA-Trfase_III_dom3_sf"/>
</dbReference>
<dbReference type="EMBL" id="CP000478">
    <property type="protein sequence ID" value="ABK17215.1"/>
    <property type="molecule type" value="Genomic_DNA"/>
</dbReference>
<dbReference type="RefSeq" id="WP_011698386.1">
    <property type="nucleotide sequence ID" value="NC_008554.1"/>
</dbReference>
<dbReference type="EC" id="5.1.99.4" evidence="1"/>
<dbReference type="InterPro" id="IPR003673">
    <property type="entry name" value="CoA-Trfase_fam_III"/>
</dbReference>
<dbReference type="PANTHER" id="PTHR48228">
    <property type="entry name" value="SUCCINYL-COA--D-CITRAMALATE COA-TRANSFERASE"/>
    <property type="match status" value="1"/>
</dbReference>
<evidence type="ECO:0000313" key="1">
    <source>
        <dbReference type="EMBL" id="ABK17215.1"/>
    </source>
</evidence>
<dbReference type="FunCoup" id="A0LIG3">
    <property type="interactions" value="1"/>
</dbReference>
<dbReference type="InterPro" id="IPR023606">
    <property type="entry name" value="CoA-Trfase_III_dom_1_sf"/>
</dbReference>
<sequence>MQGALCGFTVLDLSRLLPGPFCSMLLADLGADVIKIEEPGRGDYIRWWPPRVGGGSGYHVVLNRNKRSLTLNLKAPEGKDIFRSLAKNADVVLESFRPGVMDKMGLGYERLAAVNPGIVFCAISGYGAYGPMALKAGHDVNYLARSGVLSYSGRRAPTMTGVQIADLGGGGLPAAFGILAALLARTRTGKGQFVDVSMTDGSLLWNCLRWGKLLGDRAVPAPADDMLNHGFACYNLYSTRDKRYMSLGALEPQFWKAFCERVGHPEWDTPQYFEPGSHQVELKHRLEALFASRTRAEWVEVFKDADCCCEPVLDLAEVMDDPQVRAREMVVDLIHDSWGAYRQLGICPRLSSTPGGIRSHAPELGEHTDRILCGLGYDSTEIERLRRQGVV</sequence>
<evidence type="ECO:0000313" key="2">
    <source>
        <dbReference type="Proteomes" id="UP000001784"/>
    </source>
</evidence>
<keyword evidence="1" id="KW-0413">Isomerase</keyword>
<dbReference type="HOGENOM" id="CLU_033975_0_0_7"/>
<accession>A0LIG3</accession>
<dbReference type="InParanoid" id="A0LIG3"/>
<gene>
    <name evidence="1" type="ordered locus">Sfum_1527</name>
</gene>
<dbReference type="STRING" id="335543.Sfum_1527"/>
<dbReference type="eggNOG" id="COG1804">
    <property type="taxonomic scope" value="Bacteria"/>
</dbReference>
<protein>
    <submittedName>
        <fullName evidence="1">Alpha-methylacyl-CoA racemase</fullName>
        <ecNumber evidence="1">5.1.99.4</ecNumber>
    </submittedName>
</protein>
<dbReference type="Pfam" id="PF02515">
    <property type="entry name" value="CoA_transf_3"/>
    <property type="match status" value="1"/>
</dbReference>
<dbReference type="Gene3D" id="3.40.50.10540">
    <property type="entry name" value="Crotonobetainyl-coa:carnitine coa-transferase, domain 1"/>
    <property type="match status" value="2"/>
</dbReference>
<dbReference type="GO" id="GO:0008111">
    <property type="term" value="F:alpha-methylacyl-CoA racemase activity"/>
    <property type="evidence" value="ECO:0007669"/>
    <property type="project" value="UniProtKB-EC"/>
</dbReference>
<dbReference type="SUPFAM" id="SSF89796">
    <property type="entry name" value="CoA-transferase family III (CaiB/BaiF)"/>
    <property type="match status" value="1"/>
</dbReference>
<dbReference type="KEGG" id="sfu:Sfum_1527"/>
<dbReference type="InterPro" id="IPR050509">
    <property type="entry name" value="CoA-transferase_III"/>
</dbReference>
<organism evidence="1 2">
    <name type="scientific">Syntrophobacter fumaroxidans (strain DSM 10017 / MPOB)</name>
    <dbReference type="NCBI Taxonomy" id="335543"/>
    <lineage>
        <taxon>Bacteria</taxon>
        <taxon>Pseudomonadati</taxon>
        <taxon>Thermodesulfobacteriota</taxon>
        <taxon>Syntrophobacteria</taxon>
        <taxon>Syntrophobacterales</taxon>
        <taxon>Syntrophobacteraceae</taxon>
        <taxon>Syntrophobacter</taxon>
    </lineage>
</organism>
<name>A0LIG3_SYNFM</name>
<dbReference type="PANTHER" id="PTHR48228:SF5">
    <property type="entry name" value="ALPHA-METHYLACYL-COA RACEMASE"/>
    <property type="match status" value="1"/>
</dbReference>
<keyword evidence="2" id="KW-1185">Reference proteome</keyword>
<proteinExistence type="predicted"/>
<dbReference type="Proteomes" id="UP000001784">
    <property type="component" value="Chromosome"/>
</dbReference>
<dbReference type="AlphaFoldDB" id="A0LIG3"/>